<dbReference type="Proteomes" id="UP001472677">
    <property type="component" value="Unassembled WGS sequence"/>
</dbReference>
<dbReference type="EMBL" id="JBBPBM010000011">
    <property type="protein sequence ID" value="KAK8563590.1"/>
    <property type="molecule type" value="Genomic_DNA"/>
</dbReference>
<evidence type="ECO:0000313" key="1">
    <source>
        <dbReference type="EMBL" id="KAK8563590.1"/>
    </source>
</evidence>
<reference evidence="1 2" key="1">
    <citation type="journal article" date="2024" name="G3 (Bethesda)">
        <title>Genome assembly of Hibiscus sabdariffa L. provides insights into metabolisms of medicinal natural products.</title>
        <authorList>
            <person name="Kim T."/>
        </authorList>
    </citation>
    <scope>NUCLEOTIDE SEQUENCE [LARGE SCALE GENOMIC DNA]</scope>
    <source>
        <strain evidence="1">TK-2024</strain>
        <tissue evidence="1">Old leaves</tissue>
    </source>
</reference>
<comment type="caution">
    <text evidence="1">The sequence shown here is derived from an EMBL/GenBank/DDBJ whole genome shotgun (WGS) entry which is preliminary data.</text>
</comment>
<gene>
    <name evidence="1" type="ORF">V6N12_035736</name>
</gene>
<sequence>MLSPTTPILDLVHQSYIIAATEESSDPVCRSSIFANDSYSNCSDHLSHIMISDSYFGGDSDYPDHSLKILLPCLLCCCLSKLSSLSAVFRYRFSCRCIL</sequence>
<evidence type="ECO:0000313" key="2">
    <source>
        <dbReference type="Proteomes" id="UP001472677"/>
    </source>
</evidence>
<accession>A0ABR2ENK5</accession>
<proteinExistence type="predicted"/>
<name>A0ABR2ENK5_9ROSI</name>
<keyword evidence="2" id="KW-1185">Reference proteome</keyword>
<organism evidence="1 2">
    <name type="scientific">Hibiscus sabdariffa</name>
    <name type="common">roselle</name>
    <dbReference type="NCBI Taxonomy" id="183260"/>
    <lineage>
        <taxon>Eukaryota</taxon>
        <taxon>Viridiplantae</taxon>
        <taxon>Streptophyta</taxon>
        <taxon>Embryophyta</taxon>
        <taxon>Tracheophyta</taxon>
        <taxon>Spermatophyta</taxon>
        <taxon>Magnoliopsida</taxon>
        <taxon>eudicotyledons</taxon>
        <taxon>Gunneridae</taxon>
        <taxon>Pentapetalae</taxon>
        <taxon>rosids</taxon>
        <taxon>malvids</taxon>
        <taxon>Malvales</taxon>
        <taxon>Malvaceae</taxon>
        <taxon>Malvoideae</taxon>
        <taxon>Hibiscus</taxon>
    </lineage>
</organism>
<protein>
    <submittedName>
        <fullName evidence="1">Uncharacterized protein</fullName>
    </submittedName>
</protein>